<dbReference type="GO" id="GO:0005634">
    <property type="term" value="C:nucleus"/>
    <property type="evidence" value="ECO:0007669"/>
    <property type="project" value="TreeGrafter"/>
</dbReference>
<dbReference type="PANTHER" id="PTHR21357:SF4">
    <property type="entry name" value="FAM172 FAMILY PROTEIN HOMOLOG CG10038"/>
    <property type="match status" value="1"/>
</dbReference>
<feature type="region of interest" description="Disordered" evidence="1">
    <location>
        <begin position="367"/>
        <end position="487"/>
    </location>
</feature>
<dbReference type="InterPro" id="IPR053858">
    <property type="entry name" value="Arb2_dom"/>
</dbReference>
<protein>
    <submittedName>
        <fullName evidence="3">Arb2 domain-containing protein</fullName>
    </submittedName>
</protein>
<dbReference type="GO" id="GO:0035197">
    <property type="term" value="F:siRNA binding"/>
    <property type="evidence" value="ECO:0007669"/>
    <property type="project" value="TreeGrafter"/>
</dbReference>
<dbReference type="Proteomes" id="UP001302126">
    <property type="component" value="Unassembled WGS sequence"/>
</dbReference>
<dbReference type="EMBL" id="MU864372">
    <property type="protein sequence ID" value="KAK4189756.1"/>
    <property type="molecule type" value="Genomic_DNA"/>
</dbReference>
<reference evidence="3" key="1">
    <citation type="journal article" date="2023" name="Mol. Phylogenet. Evol.">
        <title>Genome-scale phylogeny and comparative genomics of the fungal order Sordariales.</title>
        <authorList>
            <person name="Hensen N."/>
            <person name="Bonometti L."/>
            <person name="Westerberg I."/>
            <person name="Brannstrom I.O."/>
            <person name="Guillou S."/>
            <person name="Cros-Aarteil S."/>
            <person name="Calhoun S."/>
            <person name="Haridas S."/>
            <person name="Kuo A."/>
            <person name="Mondo S."/>
            <person name="Pangilinan J."/>
            <person name="Riley R."/>
            <person name="LaButti K."/>
            <person name="Andreopoulos B."/>
            <person name="Lipzen A."/>
            <person name="Chen C."/>
            <person name="Yan M."/>
            <person name="Daum C."/>
            <person name="Ng V."/>
            <person name="Clum A."/>
            <person name="Steindorff A."/>
            <person name="Ohm R.A."/>
            <person name="Martin F."/>
            <person name="Silar P."/>
            <person name="Natvig D.O."/>
            <person name="Lalanne C."/>
            <person name="Gautier V."/>
            <person name="Ament-Velasquez S.L."/>
            <person name="Kruys A."/>
            <person name="Hutchinson M.I."/>
            <person name="Powell A.J."/>
            <person name="Barry K."/>
            <person name="Miller A.N."/>
            <person name="Grigoriev I.V."/>
            <person name="Debuchy R."/>
            <person name="Gladieux P."/>
            <person name="Hiltunen Thoren M."/>
            <person name="Johannesson H."/>
        </authorList>
    </citation>
    <scope>NUCLEOTIDE SEQUENCE</scope>
    <source>
        <strain evidence="3">PSN309</strain>
    </source>
</reference>
<evidence type="ECO:0000256" key="1">
    <source>
        <dbReference type="SAM" id="MobiDB-lite"/>
    </source>
</evidence>
<sequence>MFRRRWSGLPADPTYATDLHDLGYFVNEDDEIRSLEDPDYYFKYFLTKNHRWNDRQRFCFNEAIGKVIRTRLSAEGLSTIRLPLGTPPNEPHVPISMSADLPAHATRVVLFFGETSQEFGVLAHRVLGGPGGINKGSAVSLVQALQTQPSSSDDDTPPGIIIANPGELYWWPEGRRGLTPVGRHNIPMSSAVHYGWRYDAARNAIPQNKDCQEHIRCVFEQVVEKLVNKHAKLDVVAVGDTADEVEGYLNDEVVWEKLGPRMNSLVVMGGFYDSADFKCDGFAKFLRERGRAYTIHHSPLDNLLAGYQGNPQSTASFAAYGCPTFSAGPETCITETMPIDVQPAVLPWLRQVALDGDKYRNEDHQVYGDDSAALPPGSSIPEADGDAPVQCWADEPSAGEDQEIVTGKVVDEKQAGKEISGEDEKMSEVEEMDLKDNQDENRQPTEEKQSAKPVSKPVPKPVTLEDVTRDESSESMGTIAAAEHEDEKNIVLGVRDMNLQQ</sequence>
<dbReference type="PANTHER" id="PTHR21357">
    <property type="entry name" value="FAM172 FAMILY PROTEIN HOMOLOG CG10038"/>
    <property type="match status" value="1"/>
</dbReference>
<feature type="domain" description="Arb2" evidence="2">
    <location>
        <begin position="17"/>
        <end position="300"/>
    </location>
</feature>
<keyword evidence="4" id="KW-1185">Reference proteome</keyword>
<dbReference type="GO" id="GO:0031048">
    <property type="term" value="P:regulatory ncRNA-mediated heterochromatin formation"/>
    <property type="evidence" value="ECO:0007669"/>
    <property type="project" value="TreeGrafter"/>
</dbReference>
<evidence type="ECO:0000313" key="3">
    <source>
        <dbReference type="EMBL" id="KAK4189756.1"/>
    </source>
</evidence>
<gene>
    <name evidence="3" type="ORF">QBC35DRAFT_492310</name>
</gene>
<proteinExistence type="predicted"/>
<dbReference type="Pfam" id="PF22749">
    <property type="entry name" value="Arb2"/>
    <property type="match status" value="1"/>
</dbReference>
<comment type="caution">
    <text evidence="3">The sequence shown here is derived from an EMBL/GenBank/DDBJ whole genome shotgun (WGS) entry which is preliminary data.</text>
</comment>
<feature type="compositionally biased region" description="Basic and acidic residues" evidence="1">
    <location>
        <begin position="409"/>
        <end position="450"/>
    </location>
</feature>
<organism evidence="3 4">
    <name type="scientific">Podospora australis</name>
    <dbReference type="NCBI Taxonomy" id="1536484"/>
    <lineage>
        <taxon>Eukaryota</taxon>
        <taxon>Fungi</taxon>
        <taxon>Dikarya</taxon>
        <taxon>Ascomycota</taxon>
        <taxon>Pezizomycotina</taxon>
        <taxon>Sordariomycetes</taxon>
        <taxon>Sordariomycetidae</taxon>
        <taxon>Sordariales</taxon>
        <taxon>Podosporaceae</taxon>
        <taxon>Podospora</taxon>
    </lineage>
</organism>
<evidence type="ECO:0000313" key="4">
    <source>
        <dbReference type="Proteomes" id="UP001302126"/>
    </source>
</evidence>
<dbReference type="AlphaFoldDB" id="A0AAN7AIC9"/>
<evidence type="ECO:0000259" key="2">
    <source>
        <dbReference type="Pfam" id="PF22749"/>
    </source>
</evidence>
<accession>A0AAN7AIC9</accession>
<reference evidence="3" key="2">
    <citation type="submission" date="2023-05" db="EMBL/GenBank/DDBJ databases">
        <authorList>
            <consortium name="Lawrence Berkeley National Laboratory"/>
            <person name="Steindorff A."/>
            <person name="Hensen N."/>
            <person name="Bonometti L."/>
            <person name="Westerberg I."/>
            <person name="Brannstrom I.O."/>
            <person name="Guillou S."/>
            <person name="Cros-Aarteil S."/>
            <person name="Calhoun S."/>
            <person name="Haridas S."/>
            <person name="Kuo A."/>
            <person name="Mondo S."/>
            <person name="Pangilinan J."/>
            <person name="Riley R."/>
            <person name="Labutti K."/>
            <person name="Andreopoulos B."/>
            <person name="Lipzen A."/>
            <person name="Chen C."/>
            <person name="Yanf M."/>
            <person name="Daum C."/>
            <person name="Ng V."/>
            <person name="Clum A."/>
            <person name="Ohm R."/>
            <person name="Martin F."/>
            <person name="Silar P."/>
            <person name="Natvig D."/>
            <person name="Lalanne C."/>
            <person name="Gautier V."/>
            <person name="Ament-Velasquez S.L."/>
            <person name="Kruys A."/>
            <person name="Hutchinson M.I."/>
            <person name="Powell A.J."/>
            <person name="Barry K."/>
            <person name="Miller A.N."/>
            <person name="Grigoriev I.V."/>
            <person name="Debuchy R."/>
            <person name="Gladieux P."/>
            <person name="Thoren M.H."/>
            <person name="Johannesson H."/>
        </authorList>
    </citation>
    <scope>NUCLEOTIDE SEQUENCE</scope>
    <source>
        <strain evidence="3">PSN309</strain>
    </source>
</reference>
<dbReference type="InterPro" id="IPR048263">
    <property type="entry name" value="Arb2"/>
</dbReference>
<name>A0AAN7AIC9_9PEZI</name>